<keyword evidence="2" id="KW-1185">Reference proteome</keyword>
<name>A0ACC3T2I3_LIPKO</name>
<dbReference type="Proteomes" id="UP001433508">
    <property type="component" value="Unassembled WGS sequence"/>
</dbReference>
<dbReference type="EMBL" id="MU971360">
    <property type="protein sequence ID" value="KAK9238137.1"/>
    <property type="molecule type" value="Genomic_DNA"/>
</dbReference>
<protein>
    <submittedName>
        <fullName evidence="1">AAA domain-containing protein</fullName>
    </submittedName>
</protein>
<evidence type="ECO:0000313" key="1">
    <source>
        <dbReference type="EMBL" id="KAK9238137.1"/>
    </source>
</evidence>
<comment type="caution">
    <text evidence="1">The sequence shown here is derived from an EMBL/GenBank/DDBJ whole genome shotgun (WGS) entry which is preliminary data.</text>
</comment>
<reference evidence="2" key="1">
    <citation type="journal article" date="2024" name="Front. Bioeng. Biotechnol.">
        <title>Genome-scale model development and genomic sequencing of the oleaginous clade Lipomyces.</title>
        <authorList>
            <person name="Czajka J.J."/>
            <person name="Han Y."/>
            <person name="Kim J."/>
            <person name="Mondo S.J."/>
            <person name="Hofstad B.A."/>
            <person name="Robles A."/>
            <person name="Haridas S."/>
            <person name="Riley R."/>
            <person name="LaButti K."/>
            <person name="Pangilinan J."/>
            <person name="Andreopoulos W."/>
            <person name="Lipzen A."/>
            <person name="Yan J."/>
            <person name="Wang M."/>
            <person name="Ng V."/>
            <person name="Grigoriev I.V."/>
            <person name="Spatafora J.W."/>
            <person name="Magnuson J.K."/>
            <person name="Baker S.E."/>
            <person name="Pomraning K.R."/>
        </authorList>
    </citation>
    <scope>NUCLEOTIDE SEQUENCE [LARGE SCALE GENOMIC DNA]</scope>
    <source>
        <strain evidence="2">CBS 7786</strain>
    </source>
</reference>
<accession>A0ACC3T2I3</accession>
<sequence>MRKLPNIIVTGTPGTGKSIHCERLKELMPKMTYRSINEYVKEHSLEDGFDEERQSTMVDEDKLVDLLTGDLDKGGCIIDWHVCHIFPEGLIDLVVVLRTSTNRLFDRLKERNYPEKKFMDNIDSEIMEIILNDARESYDPEIVIELQSNDNDDLESNCQRIESWAKQWIIDNDENA</sequence>
<organism evidence="1 2">
    <name type="scientific">Lipomyces kononenkoae</name>
    <name type="common">Yeast</name>
    <dbReference type="NCBI Taxonomy" id="34357"/>
    <lineage>
        <taxon>Eukaryota</taxon>
        <taxon>Fungi</taxon>
        <taxon>Dikarya</taxon>
        <taxon>Ascomycota</taxon>
        <taxon>Saccharomycotina</taxon>
        <taxon>Lipomycetes</taxon>
        <taxon>Lipomycetales</taxon>
        <taxon>Lipomycetaceae</taxon>
        <taxon>Lipomyces</taxon>
    </lineage>
</organism>
<evidence type="ECO:0000313" key="2">
    <source>
        <dbReference type="Proteomes" id="UP001433508"/>
    </source>
</evidence>
<proteinExistence type="predicted"/>
<gene>
    <name evidence="1" type="ORF">V1525DRAFT_125349</name>
</gene>